<gene>
    <name evidence="1" type="ORF">S12H4_42887</name>
</gene>
<evidence type="ECO:0000313" key="1">
    <source>
        <dbReference type="EMBL" id="GAJ16110.1"/>
    </source>
</evidence>
<protein>
    <recommendedName>
        <fullName evidence="2">Tripartite tricarboxylate transporter substrate binding protein</fullName>
    </recommendedName>
</protein>
<dbReference type="InterPro" id="IPR042100">
    <property type="entry name" value="Bug_dom1"/>
</dbReference>
<sequence length="64" mass="6999">TPPAIVQRMNEAINKVMKNPDVAQRLAGQGIDVLGGTPQAGQAFIERQMDIWAKVVKDNDIKPD</sequence>
<proteinExistence type="predicted"/>
<organism evidence="1">
    <name type="scientific">marine sediment metagenome</name>
    <dbReference type="NCBI Taxonomy" id="412755"/>
    <lineage>
        <taxon>unclassified sequences</taxon>
        <taxon>metagenomes</taxon>
        <taxon>ecological metagenomes</taxon>
    </lineage>
</organism>
<dbReference type="Gene3D" id="3.40.190.150">
    <property type="entry name" value="Bordetella uptake gene, domain 1"/>
    <property type="match status" value="1"/>
</dbReference>
<reference evidence="1" key="1">
    <citation type="journal article" date="2014" name="Front. Microbiol.">
        <title>High frequency of phylogenetically diverse reductive dehalogenase-homologous genes in deep subseafloor sedimentary metagenomes.</title>
        <authorList>
            <person name="Kawai M."/>
            <person name="Futagami T."/>
            <person name="Toyoda A."/>
            <person name="Takaki Y."/>
            <person name="Nishi S."/>
            <person name="Hori S."/>
            <person name="Arai W."/>
            <person name="Tsubouchi T."/>
            <person name="Morono Y."/>
            <person name="Uchiyama I."/>
            <person name="Ito T."/>
            <person name="Fujiyama A."/>
            <person name="Inagaki F."/>
            <person name="Takami H."/>
        </authorList>
    </citation>
    <scope>NUCLEOTIDE SEQUENCE</scope>
    <source>
        <strain evidence="1">Expedition CK06-06</strain>
    </source>
</reference>
<dbReference type="EMBL" id="BARW01026278">
    <property type="protein sequence ID" value="GAJ16110.1"/>
    <property type="molecule type" value="Genomic_DNA"/>
</dbReference>
<accession>X1VX58</accession>
<dbReference type="AlphaFoldDB" id="X1VX58"/>
<evidence type="ECO:0008006" key="2">
    <source>
        <dbReference type="Google" id="ProtNLM"/>
    </source>
</evidence>
<dbReference type="Pfam" id="PF03401">
    <property type="entry name" value="TctC"/>
    <property type="match status" value="1"/>
</dbReference>
<name>X1VX58_9ZZZZ</name>
<dbReference type="InterPro" id="IPR005064">
    <property type="entry name" value="BUG"/>
</dbReference>
<comment type="caution">
    <text evidence="1">The sequence shown here is derived from an EMBL/GenBank/DDBJ whole genome shotgun (WGS) entry which is preliminary data.</text>
</comment>
<feature type="non-terminal residue" evidence="1">
    <location>
        <position position="1"/>
    </location>
</feature>